<evidence type="ECO:0000313" key="2">
    <source>
        <dbReference type="Proteomes" id="UP001172645"/>
    </source>
</evidence>
<proteinExistence type="predicted"/>
<reference evidence="1" key="1">
    <citation type="submission" date="2023-06" db="EMBL/GenBank/DDBJ databases">
        <title>Phylogenetic Diversity of Rhizobium strains.</title>
        <authorList>
            <person name="Moura F.T."/>
            <person name="Helene L.C.F."/>
            <person name="Hungria M."/>
        </authorList>
    </citation>
    <scope>NUCLEOTIDE SEQUENCE</scope>
    <source>
        <strain evidence="1">CCGE526</strain>
    </source>
</reference>
<accession>A0ABT7JXA3</accession>
<organism evidence="1 2">
    <name type="scientific">Rhizobium mayense</name>
    <dbReference type="NCBI Taxonomy" id="1312184"/>
    <lineage>
        <taxon>Bacteria</taxon>
        <taxon>Pseudomonadati</taxon>
        <taxon>Pseudomonadota</taxon>
        <taxon>Alphaproteobacteria</taxon>
        <taxon>Hyphomicrobiales</taxon>
        <taxon>Rhizobiaceae</taxon>
        <taxon>Rhizobium/Agrobacterium group</taxon>
        <taxon>Rhizobium</taxon>
    </lineage>
</organism>
<name>A0ABT7JXA3_9HYPH</name>
<dbReference type="EMBL" id="JARFYM010000015">
    <property type="protein sequence ID" value="MDL2400942.1"/>
    <property type="molecule type" value="Genomic_DNA"/>
</dbReference>
<dbReference type="Proteomes" id="UP001172645">
    <property type="component" value="Unassembled WGS sequence"/>
</dbReference>
<keyword evidence="2" id="KW-1185">Reference proteome</keyword>
<comment type="caution">
    <text evidence="1">The sequence shown here is derived from an EMBL/GenBank/DDBJ whole genome shotgun (WGS) entry which is preliminary data.</text>
</comment>
<evidence type="ECO:0000313" key="1">
    <source>
        <dbReference type="EMBL" id="MDL2400942.1"/>
    </source>
</evidence>
<dbReference type="RefSeq" id="WP_285870105.1">
    <property type="nucleotide sequence ID" value="NZ_JARFYM010000015.1"/>
</dbReference>
<sequence>MTANLCQPNEAISEARFLGPLTRTLLKYRNRMNRFRNAFLIFPMLAVSAYAETPRAIPVTDRAADCTEVVEKALAKTGGRLLSFRPGKKKCTVVILLQKEGERPEKLVLQIDRDLAADNVEQLLK</sequence>
<protein>
    <submittedName>
        <fullName evidence="1">Uncharacterized protein</fullName>
    </submittedName>
</protein>
<gene>
    <name evidence="1" type="ORF">PY649_18715</name>
</gene>